<comment type="caution">
    <text evidence="2">The sequence shown here is derived from an EMBL/GenBank/DDBJ whole genome shotgun (WGS) entry which is preliminary data.</text>
</comment>
<accession>A0AAW4HAU2</accession>
<dbReference type="Proteomes" id="UP000664056">
    <property type="component" value="Unassembled WGS sequence"/>
</dbReference>
<sequence>MPSDCKKDYNEAREIAASSARGAAALLRLCLQRLMPHLNAEGNNINENIKDLVKKGLSPEIQQALDYVRVIGNEAAHPGTISLEDNPDVVNSLFQLINFIVEDRIARPKKIATMFGSLPKGARDSVAKRDG</sequence>
<dbReference type="AlphaFoldDB" id="A0AAW4HAU2"/>
<name>A0AAW4HAU2_VIBVL</name>
<reference evidence="2" key="1">
    <citation type="submission" date="2021-03" db="EMBL/GenBank/DDBJ databases">
        <title>Study of the foodborne Vibrio vulnificus isolates from China.</title>
        <authorList>
            <person name="Zheng Z."/>
            <person name="Ye L."/>
        </authorList>
    </citation>
    <scope>NUCLEOTIDE SEQUENCE</scope>
    <source>
        <strain evidence="2">Vv1582</strain>
    </source>
</reference>
<evidence type="ECO:0000313" key="2">
    <source>
        <dbReference type="EMBL" id="MBN8121257.1"/>
    </source>
</evidence>
<evidence type="ECO:0000313" key="3">
    <source>
        <dbReference type="Proteomes" id="UP000664056"/>
    </source>
</evidence>
<protein>
    <submittedName>
        <fullName evidence="2">DUF4145 domain-containing protein</fullName>
    </submittedName>
</protein>
<proteinExistence type="predicted"/>
<organism evidence="2 3">
    <name type="scientific">Vibrio vulnificus</name>
    <dbReference type="NCBI Taxonomy" id="672"/>
    <lineage>
        <taxon>Bacteria</taxon>
        <taxon>Pseudomonadati</taxon>
        <taxon>Pseudomonadota</taxon>
        <taxon>Gammaproteobacteria</taxon>
        <taxon>Vibrionales</taxon>
        <taxon>Vibrionaceae</taxon>
        <taxon>Vibrio</taxon>
    </lineage>
</organism>
<feature type="domain" description="DUF4145" evidence="1">
    <location>
        <begin position="10"/>
        <end position="90"/>
    </location>
</feature>
<dbReference type="Pfam" id="PF13643">
    <property type="entry name" value="DUF4145"/>
    <property type="match status" value="1"/>
</dbReference>
<dbReference type="InterPro" id="IPR025285">
    <property type="entry name" value="DUF4145"/>
</dbReference>
<dbReference type="EMBL" id="JAFKOQ010000002">
    <property type="protein sequence ID" value="MBN8121257.1"/>
    <property type="molecule type" value="Genomic_DNA"/>
</dbReference>
<evidence type="ECO:0000259" key="1">
    <source>
        <dbReference type="Pfam" id="PF13643"/>
    </source>
</evidence>
<gene>
    <name evidence="2" type="ORF">J0J18_05910</name>
</gene>